<accession>A0AAJ0CIR6</accession>
<keyword evidence="1" id="KW-0732">Signal</keyword>
<dbReference type="Proteomes" id="UP001251528">
    <property type="component" value="Unassembled WGS sequence"/>
</dbReference>
<name>A0AAJ0CIR6_9HYPO</name>
<proteinExistence type="predicted"/>
<dbReference type="AlphaFoldDB" id="A0AAJ0CIR6"/>
<keyword evidence="3" id="KW-1185">Reference proteome</keyword>
<reference evidence="2" key="1">
    <citation type="submission" date="2023-06" db="EMBL/GenBank/DDBJ databases">
        <title>Conoideocrella luteorostrata (Hypocreales: Clavicipitaceae), a potential biocontrol fungus for elongate hemlock scale in United States Christmas tree production areas.</title>
        <authorList>
            <person name="Barrett H."/>
            <person name="Lovett B."/>
            <person name="Macias A.M."/>
            <person name="Stajich J.E."/>
            <person name="Kasson M.T."/>
        </authorList>
    </citation>
    <scope>NUCLEOTIDE SEQUENCE</scope>
    <source>
        <strain evidence="2">ARSEF 14590</strain>
    </source>
</reference>
<protein>
    <submittedName>
        <fullName evidence="2">Uncharacterized protein</fullName>
    </submittedName>
</protein>
<comment type="caution">
    <text evidence="2">The sequence shown here is derived from an EMBL/GenBank/DDBJ whole genome shotgun (WGS) entry which is preliminary data.</text>
</comment>
<dbReference type="EMBL" id="JASWJB010000257">
    <property type="protein sequence ID" value="KAK2592593.1"/>
    <property type="molecule type" value="Genomic_DNA"/>
</dbReference>
<feature type="chain" id="PRO_5042590435" evidence="1">
    <location>
        <begin position="19"/>
        <end position="644"/>
    </location>
</feature>
<dbReference type="Pfam" id="PF18647">
    <property type="entry name" value="Fungal_lectin_2"/>
    <property type="match status" value="1"/>
</dbReference>
<evidence type="ECO:0000313" key="2">
    <source>
        <dbReference type="EMBL" id="KAK2592593.1"/>
    </source>
</evidence>
<gene>
    <name evidence="2" type="ORF">QQS21_009700</name>
</gene>
<feature type="signal peptide" evidence="1">
    <location>
        <begin position="1"/>
        <end position="18"/>
    </location>
</feature>
<evidence type="ECO:0000313" key="3">
    <source>
        <dbReference type="Proteomes" id="UP001251528"/>
    </source>
</evidence>
<organism evidence="2 3">
    <name type="scientific">Conoideocrella luteorostrata</name>
    <dbReference type="NCBI Taxonomy" id="1105319"/>
    <lineage>
        <taxon>Eukaryota</taxon>
        <taxon>Fungi</taxon>
        <taxon>Dikarya</taxon>
        <taxon>Ascomycota</taxon>
        <taxon>Pezizomycotina</taxon>
        <taxon>Sordariomycetes</taxon>
        <taxon>Hypocreomycetidae</taxon>
        <taxon>Hypocreales</taxon>
        <taxon>Clavicipitaceae</taxon>
        <taxon>Conoideocrella</taxon>
    </lineage>
</organism>
<evidence type="ECO:0000256" key="1">
    <source>
        <dbReference type="SAM" id="SignalP"/>
    </source>
</evidence>
<sequence>MKLILTLLLVTFAVFCSSESLDLGDLKQFEPRSNFEAPKLTGKKIWLSYRDENDDSLDIVASDDAQKEIQAIFKGCGKNIDSACFNKVRSAVRDLPIEYDSKPPNQKRTIFAKLSKTFKLLGKKAGSPLAALAEALALIWTMKYRDNNGDPGMKMFLKASDASKLDETASKDGPLKVSANGKNEITITWTSTDDKCPKKNLLCGEAKGNDCEMQDPVPGGDGDVFCASGPYKGCPCYAPTPEFGYKVPPADMESLIRIGDVLSRLAKPGRQKAGRAVCSNTLGGFPANLFGGASGTKTKVYETFCHDLHLNINKENFKMTVDASGKPKATPKGKLRIRTPPLNGGDYDQYSLELEYMLTPQDPKDCPPRCKEALEILSTACSRDSQMAASGKIHSGCGTFTYTVLKKGQTKPALPQERNCYGLIPNKYAERSSLADVIENKFCPEAVKQQHLDNNSGAISRIYNQGTPEEIGIAIEWKPGMDFKPDQKSCVDNLLGGCVDACDVPGQPHLKNPYNRKGGGESIVGSDKGNVRYVVAPKIVRAIPYDIAPGAACYKDTSNDGNMMLYTLYGRGGGLTSDKGALLKSVIKEMMGKAPDPFDFTYHYEKKDGNDIEWRVHFAYERKIPLDFTDRAGIRCTLRGFYIY</sequence>